<feature type="binding site" evidence="5">
    <location>
        <position position="64"/>
    </location>
    <ligand>
        <name>S-adenosyl-L-methionine</name>
        <dbReference type="ChEBI" id="CHEBI:59789"/>
    </ligand>
</feature>
<dbReference type="HAMAP" id="MF_00472">
    <property type="entry name" value="UbiG"/>
    <property type="match status" value="1"/>
</dbReference>
<keyword evidence="5" id="KW-0496">Mitochondrion</keyword>
<keyword evidence="5" id="KW-0999">Mitochondrion inner membrane</keyword>
<evidence type="ECO:0000313" key="7">
    <source>
        <dbReference type="Proteomes" id="UP000305067"/>
    </source>
</evidence>
<accession>A0A5C3QTB1</accession>
<dbReference type="GO" id="GO:0032259">
    <property type="term" value="P:methylation"/>
    <property type="evidence" value="ECO:0007669"/>
    <property type="project" value="UniProtKB-KW"/>
</dbReference>
<dbReference type="GO" id="GO:0046872">
    <property type="term" value="F:metal ion binding"/>
    <property type="evidence" value="ECO:0007669"/>
    <property type="project" value="UniProtKB-KW"/>
</dbReference>
<comment type="similarity">
    <text evidence="5">Belongs to the class I-like SAM-binding methyltransferase superfamily. UbiG/COQ3 family.</text>
</comment>
<dbReference type="PANTHER" id="PTHR43464">
    <property type="entry name" value="METHYLTRANSFERASE"/>
    <property type="match status" value="1"/>
</dbReference>
<keyword evidence="7" id="KW-1185">Reference proteome</keyword>
<feature type="binding site" evidence="5">
    <location>
        <position position="45"/>
    </location>
    <ligand>
        <name>S-adenosyl-L-methionine</name>
        <dbReference type="ChEBI" id="CHEBI:59789"/>
    </ligand>
</feature>
<dbReference type="GO" id="GO:0061542">
    <property type="term" value="F:3-demethylubiquinol 3-O-methyltransferase activity"/>
    <property type="evidence" value="ECO:0007669"/>
    <property type="project" value="UniProtKB-UniRule"/>
</dbReference>
<evidence type="ECO:0000256" key="5">
    <source>
        <dbReference type="HAMAP-Rule" id="MF_03190"/>
    </source>
</evidence>
<dbReference type="GO" id="GO:0120537">
    <property type="term" value="F:3-demethylubiquinone 3-O-methyltransferase activity"/>
    <property type="evidence" value="ECO:0007669"/>
    <property type="project" value="RHEA"/>
</dbReference>
<organism evidence="6 7">
    <name type="scientific">Pterulicium gracile</name>
    <dbReference type="NCBI Taxonomy" id="1884261"/>
    <lineage>
        <taxon>Eukaryota</taxon>
        <taxon>Fungi</taxon>
        <taxon>Dikarya</taxon>
        <taxon>Basidiomycota</taxon>
        <taxon>Agaricomycotina</taxon>
        <taxon>Agaricomycetes</taxon>
        <taxon>Agaricomycetidae</taxon>
        <taxon>Agaricales</taxon>
        <taxon>Pleurotineae</taxon>
        <taxon>Pterulaceae</taxon>
        <taxon>Pterulicium</taxon>
    </lineage>
</organism>
<keyword evidence="2 5" id="KW-0808">Transferase</keyword>
<evidence type="ECO:0000256" key="3">
    <source>
        <dbReference type="ARBA" id="ARBA00022688"/>
    </source>
</evidence>
<evidence type="ECO:0000256" key="4">
    <source>
        <dbReference type="ARBA" id="ARBA00022691"/>
    </source>
</evidence>
<dbReference type="EC" id="2.1.1.114" evidence="5"/>
<dbReference type="Pfam" id="PF13489">
    <property type="entry name" value="Methyltransf_23"/>
    <property type="match status" value="1"/>
</dbReference>
<feature type="binding site" evidence="5">
    <location>
        <position position="85"/>
    </location>
    <ligand>
        <name>S-adenosyl-L-methionine</name>
        <dbReference type="ChEBI" id="CHEBI:59789"/>
    </ligand>
</feature>
<dbReference type="InterPro" id="IPR010233">
    <property type="entry name" value="UbiG_MeTrfase"/>
</dbReference>
<dbReference type="CDD" id="cd02440">
    <property type="entry name" value="AdoMet_MTases"/>
    <property type="match status" value="1"/>
</dbReference>
<dbReference type="NCBIfam" id="TIGR01983">
    <property type="entry name" value="UbiG"/>
    <property type="match status" value="1"/>
</dbReference>
<dbReference type="GO" id="GO:0031314">
    <property type="term" value="C:extrinsic component of mitochondrial inner membrane"/>
    <property type="evidence" value="ECO:0007669"/>
    <property type="project" value="UniProtKB-UniRule"/>
</dbReference>
<comment type="function">
    <text evidence="5">O-methyltransferase required for two non-consecutive steps during ubiquinone biosynthesis. Catalyzes the 2 O-methylation of 3,4-dihydroxy-5-(all-trans-polyprenyl)benzoic acid into 4-hydroxy-3-methoxy-5-(all-trans-polyprenyl)benzoic acid. Also catalyzes the last step of ubiquinone biosynthesis by mediating methylation of 3-demethylubiquinone into ubiquinone. Also able to mediate the methylation of 3-demethylubiquinol into ubiquinol.</text>
</comment>
<feature type="binding site" evidence="5">
    <location>
        <position position="143"/>
    </location>
    <ligand>
        <name>Mg(2+)</name>
        <dbReference type="ChEBI" id="CHEBI:18420"/>
    </ligand>
</feature>
<comment type="cofactor">
    <cofactor evidence="5">
        <name>Mg(2+)</name>
        <dbReference type="ChEBI" id="CHEBI:18420"/>
    </cofactor>
</comment>
<proteinExistence type="inferred from homology"/>
<dbReference type="OrthoDB" id="3265906at2759"/>
<feature type="binding site" evidence="5">
    <location>
        <position position="146"/>
    </location>
    <ligand>
        <name>Mg(2+)</name>
        <dbReference type="ChEBI" id="CHEBI:18420"/>
    </ligand>
</feature>
<dbReference type="Proteomes" id="UP000305067">
    <property type="component" value="Unassembled WGS sequence"/>
</dbReference>
<keyword evidence="5" id="KW-0472">Membrane</keyword>
<keyword evidence="5" id="KW-0479">Metal-binding</keyword>
<evidence type="ECO:0000313" key="6">
    <source>
        <dbReference type="EMBL" id="TFL05243.1"/>
    </source>
</evidence>
<dbReference type="SUPFAM" id="SSF53335">
    <property type="entry name" value="S-adenosyl-L-methionine-dependent methyltransferases"/>
    <property type="match status" value="1"/>
</dbReference>
<comment type="catalytic activity">
    <reaction evidence="5">
        <text>a 3,4-dihydroxy-5-(all-trans-polyprenyl)benzoate + S-adenosyl-L-methionine = a 4-hydroxy-3-methoxy-5-(all-trans-polyprenyl)benzoate + S-adenosyl-L-homocysteine + H(+)</text>
        <dbReference type="Rhea" id="RHEA:44452"/>
        <dbReference type="Rhea" id="RHEA-COMP:10930"/>
        <dbReference type="Rhea" id="RHEA-COMP:10931"/>
        <dbReference type="ChEBI" id="CHEBI:15378"/>
        <dbReference type="ChEBI" id="CHEBI:57856"/>
        <dbReference type="ChEBI" id="CHEBI:59789"/>
        <dbReference type="ChEBI" id="CHEBI:64694"/>
        <dbReference type="ChEBI" id="CHEBI:84443"/>
        <dbReference type="EC" id="2.1.1.114"/>
    </reaction>
</comment>
<keyword evidence="4 5" id="KW-0949">S-adenosyl-L-methionine</keyword>
<dbReference type="EC" id="2.1.1.-" evidence="5"/>
<feature type="binding site" evidence="5">
    <location>
        <position position="147"/>
    </location>
    <ligand>
        <name>Mg(2+)</name>
        <dbReference type="ChEBI" id="CHEBI:18420"/>
    </ligand>
</feature>
<dbReference type="STRING" id="1884261.A0A5C3QTB1"/>
<dbReference type="EC" id="2.1.1.64" evidence="5"/>
<dbReference type="Gene3D" id="3.40.50.150">
    <property type="entry name" value="Vaccinia Virus protein VP39"/>
    <property type="match status" value="1"/>
</dbReference>
<feature type="binding site" evidence="5">
    <location>
        <position position="142"/>
    </location>
    <ligand>
        <name>S-adenosyl-L-methionine</name>
        <dbReference type="ChEBI" id="CHEBI:59789"/>
    </ligand>
</feature>
<dbReference type="GO" id="GO:0010420">
    <property type="term" value="F:polyprenyldihydroxybenzoate methyltransferase activity"/>
    <property type="evidence" value="ECO:0007669"/>
    <property type="project" value="UniProtKB-UniRule"/>
</dbReference>
<dbReference type="EMBL" id="ML178817">
    <property type="protein sequence ID" value="TFL05243.1"/>
    <property type="molecule type" value="Genomic_DNA"/>
</dbReference>
<comment type="subunit">
    <text evidence="5">Component of a multi-subunit COQ enzyme complex, composed of at least COQ3, COQ4, COQ5, COQ6, COQ7 and COQ9.</text>
</comment>
<keyword evidence="5" id="KW-0460">Magnesium</keyword>
<comment type="pathway">
    <text evidence="5">Cofactor biosynthesis; ubiquinone biosynthesis.</text>
</comment>
<comment type="subcellular location">
    <subcellularLocation>
        <location evidence="5">Mitochondrion inner membrane</location>
        <topology evidence="5">Peripheral membrane protein</topology>
        <orientation evidence="5">Matrix side</orientation>
    </subcellularLocation>
</comment>
<name>A0A5C3QTB1_9AGAR</name>
<dbReference type="InterPro" id="IPR029063">
    <property type="entry name" value="SAM-dependent_MTases_sf"/>
</dbReference>
<gene>
    <name evidence="5" type="primary">COQ3</name>
    <name evidence="6" type="ORF">BDV98DRAFT_542891</name>
</gene>
<comment type="catalytic activity">
    <reaction evidence="5">
        <text>a 3-demethylubiquinone + S-adenosyl-L-methionine = a ubiquinone + S-adenosyl-L-homocysteine</text>
        <dbReference type="Rhea" id="RHEA:81215"/>
        <dbReference type="Rhea" id="RHEA-COMP:9565"/>
        <dbReference type="Rhea" id="RHEA-COMP:19654"/>
        <dbReference type="ChEBI" id="CHEBI:16389"/>
        <dbReference type="ChEBI" id="CHEBI:57856"/>
        <dbReference type="ChEBI" id="CHEBI:59789"/>
        <dbReference type="ChEBI" id="CHEBI:231825"/>
    </reaction>
</comment>
<reference evidence="6 7" key="1">
    <citation type="journal article" date="2019" name="Nat. Ecol. Evol.">
        <title>Megaphylogeny resolves global patterns of mushroom evolution.</title>
        <authorList>
            <person name="Varga T."/>
            <person name="Krizsan K."/>
            <person name="Foldi C."/>
            <person name="Dima B."/>
            <person name="Sanchez-Garcia M."/>
            <person name="Sanchez-Ramirez S."/>
            <person name="Szollosi G.J."/>
            <person name="Szarkandi J.G."/>
            <person name="Papp V."/>
            <person name="Albert L."/>
            <person name="Andreopoulos W."/>
            <person name="Angelini C."/>
            <person name="Antonin V."/>
            <person name="Barry K.W."/>
            <person name="Bougher N.L."/>
            <person name="Buchanan P."/>
            <person name="Buyck B."/>
            <person name="Bense V."/>
            <person name="Catcheside P."/>
            <person name="Chovatia M."/>
            <person name="Cooper J."/>
            <person name="Damon W."/>
            <person name="Desjardin D."/>
            <person name="Finy P."/>
            <person name="Geml J."/>
            <person name="Haridas S."/>
            <person name="Hughes K."/>
            <person name="Justo A."/>
            <person name="Karasinski D."/>
            <person name="Kautmanova I."/>
            <person name="Kiss B."/>
            <person name="Kocsube S."/>
            <person name="Kotiranta H."/>
            <person name="LaButti K.M."/>
            <person name="Lechner B.E."/>
            <person name="Liimatainen K."/>
            <person name="Lipzen A."/>
            <person name="Lukacs Z."/>
            <person name="Mihaltcheva S."/>
            <person name="Morgado L.N."/>
            <person name="Niskanen T."/>
            <person name="Noordeloos M.E."/>
            <person name="Ohm R.A."/>
            <person name="Ortiz-Santana B."/>
            <person name="Ovrebo C."/>
            <person name="Racz N."/>
            <person name="Riley R."/>
            <person name="Savchenko A."/>
            <person name="Shiryaev A."/>
            <person name="Soop K."/>
            <person name="Spirin V."/>
            <person name="Szebenyi C."/>
            <person name="Tomsovsky M."/>
            <person name="Tulloss R.E."/>
            <person name="Uehling J."/>
            <person name="Grigoriev I.V."/>
            <person name="Vagvolgyi C."/>
            <person name="Papp T."/>
            <person name="Martin F.M."/>
            <person name="Miettinen O."/>
            <person name="Hibbett D.S."/>
            <person name="Nagy L.G."/>
        </authorList>
    </citation>
    <scope>NUCLEOTIDE SEQUENCE [LARGE SCALE GENOMIC DNA]</scope>
    <source>
        <strain evidence="6 7">CBS 309.79</strain>
    </source>
</reference>
<evidence type="ECO:0000256" key="1">
    <source>
        <dbReference type="ARBA" id="ARBA00022603"/>
    </source>
</evidence>
<sequence>MASSVIRPLSRSVNPQEIAFFSKLSAQWWNENGEFGLLHRMNPVRTQFITDKLDLKGLDVLDVGCGGGLLSEGLARLGARTVGIDASASNIQIASHHASTDPSLATTLTYRHTTAEDVLSPPPSSGSGGISIPRQFDAVCSMEVLEHVDDPASFLTTLSQLVKPGGHLFLSTISRTPLAYFLTIFAAEQMLRKVEPGTHTYNKFIKPSELVKFFRELKDEETGKEWIRRWAGSGEVDVRGIVWVPWENQWKLLSRTASEWGGTECNYMFWVRRPEAGPSSTP</sequence>
<keyword evidence="1 5" id="KW-0489">Methyltransferase</keyword>
<dbReference type="UniPathway" id="UPA00232"/>
<keyword evidence="3 5" id="KW-0831">Ubiquinone biosynthesis</keyword>
<comment type="catalytic activity">
    <reaction evidence="5">
        <text>a 3-demethylubiquinol + S-adenosyl-L-methionine = a ubiquinol + S-adenosyl-L-homocysteine + H(+)</text>
        <dbReference type="Rhea" id="RHEA:44380"/>
        <dbReference type="Rhea" id="RHEA-COMP:9566"/>
        <dbReference type="Rhea" id="RHEA-COMP:10914"/>
        <dbReference type="ChEBI" id="CHEBI:15378"/>
        <dbReference type="ChEBI" id="CHEBI:17976"/>
        <dbReference type="ChEBI" id="CHEBI:57856"/>
        <dbReference type="ChEBI" id="CHEBI:59789"/>
        <dbReference type="ChEBI" id="CHEBI:84422"/>
        <dbReference type="EC" id="2.1.1.64"/>
    </reaction>
</comment>
<dbReference type="AlphaFoldDB" id="A0A5C3QTB1"/>
<evidence type="ECO:0000256" key="2">
    <source>
        <dbReference type="ARBA" id="ARBA00022679"/>
    </source>
</evidence>
<dbReference type="PANTHER" id="PTHR43464:SF19">
    <property type="entry name" value="UBIQUINONE BIOSYNTHESIS O-METHYLTRANSFERASE, MITOCHONDRIAL"/>
    <property type="match status" value="1"/>
</dbReference>
<protein>
    <recommendedName>
        <fullName evidence="5">Ubiquinone biosynthesis O-methyltransferase, mitochondrial</fullName>
    </recommendedName>
    <alternativeName>
        <fullName evidence="5">3-demethylubiquinol 3-O-methyltransferase</fullName>
        <ecNumber evidence="5">2.1.1.64</ecNumber>
    </alternativeName>
    <alternativeName>
        <fullName evidence="5">3-demethylubiquinone 3-O-methyltransferase</fullName>
        <ecNumber evidence="5">2.1.1.-</ecNumber>
    </alternativeName>
    <alternativeName>
        <fullName evidence="5">Polyprenyldihydroxybenzoate methyltransferase</fullName>
        <ecNumber evidence="5">2.1.1.114</ecNumber>
    </alternativeName>
</protein>